<evidence type="ECO:0000256" key="1">
    <source>
        <dbReference type="ARBA" id="ARBA00022730"/>
    </source>
</evidence>
<evidence type="ECO:0000259" key="7">
    <source>
        <dbReference type="Pfam" id="PF14693"/>
    </source>
</evidence>
<comment type="similarity">
    <text evidence="5">Belongs to the bacterial ribosomal protein bL25 family. CTC subfamily.</text>
</comment>
<evidence type="ECO:0000313" key="9">
    <source>
        <dbReference type="Proteomes" id="UP001157947"/>
    </source>
</evidence>
<dbReference type="HAMAP" id="MF_01334">
    <property type="entry name" value="Ribosomal_bL25_CTC"/>
    <property type="match status" value="1"/>
</dbReference>
<sequence length="194" mass="21842">MIQTIEWKAIPRTIGKKSEVKEFRKKGYLPTEVYGKGHENIHVYIPKKLLLSRPHGNFLINLVIEGEQEPKICVLKDIQYNYLGDEPIHVDLYEVSMGVELDVEVPIDLIGRPVGLEKGGLLEHHLHTIMVRTVPRNIPEKIEVDISNLDVGDVLHVRDIPVPEGVKILTPADEVVVVISEPEVEEVAEEETAA</sequence>
<dbReference type="CDD" id="cd00495">
    <property type="entry name" value="Ribosomal_L25_TL5_CTC"/>
    <property type="match status" value="1"/>
</dbReference>
<dbReference type="NCBIfam" id="NF004140">
    <property type="entry name" value="PRK05618.4-3"/>
    <property type="match status" value="1"/>
</dbReference>
<protein>
    <recommendedName>
        <fullName evidence="5">Large ribosomal subunit protein bL25</fullName>
    </recommendedName>
    <alternativeName>
        <fullName evidence="5">General stress protein CTC</fullName>
    </alternativeName>
</protein>
<dbReference type="SUPFAM" id="SSF50715">
    <property type="entry name" value="Ribosomal protein L25-like"/>
    <property type="match status" value="1"/>
</dbReference>
<dbReference type="Pfam" id="PF01386">
    <property type="entry name" value="Ribosomal_L25p"/>
    <property type="match status" value="1"/>
</dbReference>
<dbReference type="NCBIfam" id="TIGR00731">
    <property type="entry name" value="bL25_bact_ctc"/>
    <property type="match status" value="1"/>
</dbReference>
<dbReference type="Gene3D" id="2.170.120.20">
    <property type="entry name" value="Ribosomal protein L25, beta domain"/>
    <property type="match status" value="1"/>
</dbReference>
<keyword evidence="4 5" id="KW-0687">Ribonucleoprotein</keyword>
<feature type="domain" description="Large ribosomal subunit protein bL25 L25" evidence="6">
    <location>
        <begin position="8"/>
        <end position="92"/>
    </location>
</feature>
<dbReference type="InterPro" id="IPR001021">
    <property type="entry name" value="Ribosomal_bL25_long"/>
</dbReference>
<keyword evidence="1 5" id="KW-0699">rRNA-binding</keyword>
<dbReference type="PANTHER" id="PTHR33284">
    <property type="entry name" value="RIBOSOMAL PROTEIN L25/GLN-TRNA SYNTHETASE, ANTI-CODON-BINDING DOMAIN-CONTAINING PROTEIN"/>
    <property type="match status" value="1"/>
</dbReference>
<dbReference type="GO" id="GO:0022625">
    <property type="term" value="C:cytosolic large ribosomal subunit"/>
    <property type="evidence" value="ECO:0007669"/>
    <property type="project" value="TreeGrafter"/>
</dbReference>
<evidence type="ECO:0000256" key="5">
    <source>
        <dbReference type="HAMAP-Rule" id="MF_01334"/>
    </source>
</evidence>
<dbReference type="GO" id="GO:0006412">
    <property type="term" value="P:translation"/>
    <property type="evidence" value="ECO:0007669"/>
    <property type="project" value="UniProtKB-UniRule"/>
</dbReference>
<accession>A0AA45WN87</accession>
<evidence type="ECO:0000259" key="6">
    <source>
        <dbReference type="Pfam" id="PF01386"/>
    </source>
</evidence>
<gene>
    <name evidence="5" type="primary">rplY</name>
    <name evidence="5" type="synonym">ctc</name>
    <name evidence="8" type="ORF">SAMN06264868_11544</name>
</gene>
<dbReference type="InterPro" id="IPR029751">
    <property type="entry name" value="Ribosomal_L25_dom"/>
</dbReference>
<comment type="subunit">
    <text evidence="5">Part of the 50S ribosomal subunit; part of the 5S rRNA/L5/L18/L25 subcomplex. Contacts the 5S rRNA. Binds to the 5S rRNA independently of L5 and L18.</text>
</comment>
<dbReference type="Proteomes" id="UP001157947">
    <property type="component" value="Unassembled WGS sequence"/>
</dbReference>
<dbReference type="InterPro" id="IPR020930">
    <property type="entry name" value="Ribosomal_uL5_bac-type"/>
</dbReference>
<evidence type="ECO:0000256" key="2">
    <source>
        <dbReference type="ARBA" id="ARBA00022884"/>
    </source>
</evidence>
<evidence type="ECO:0000313" key="8">
    <source>
        <dbReference type="EMBL" id="SMP16883.1"/>
    </source>
</evidence>
<dbReference type="GO" id="GO:0003735">
    <property type="term" value="F:structural constituent of ribosome"/>
    <property type="evidence" value="ECO:0007669"/>
    <property type="project" value="InterPro"/>
</dbReference>
<keyword evidence="3 5" id="KW-0689">Ribosomal protein</keyword>
<evidence type="ECO:0000256" key="3">
    <source>
        <dbReference type="ARBA" id="ARBA00022980"/>
    </source>
</evidence>
<dbReference type="AlphaFoldDB" id="A0AA45WN87"/>
<name>A0AA45WN87_9AQUI</name>
<dbReference type="PANTHER" id="PTHR33284:SF1">
    <property type="entry name" value="RIBOSOMAL PROTEIN L25_GLN-TRNA SYNTHETASE, ANTI-CODON-BINDING DOMAIN-CONTAINING PROTEIN"/>
    <property type="match status" value="1"/>
</dbReference>
<proteinExistence type="inferred from homology"/>
<feature type="domain" description="Large ribosomal subunit protein bL25 beta" evidence="7">
    <location>
        <begin position="101"/>
        <end position="182"/>
    </location>
</feature>
<dbReference type="InterPro" id="IPR020056">
    <property type="entry name" value="Rbsml_bL25/Gln-tRNA_synth_N"/>
</dbReference>
<comment type="caution">
    <text evidence="8">The sequence shown here is derived from an EMBL/GenBank/DDBJ whole genome shotgun (WGS) entry which is preliminary data.</text>
</comment>
<evidence type="ECO:0000256" key="4">
    <source>
        <dbReference type="ARBA" id="ARBA00023274"/>
    </source>
</evidence>
<dbReference type="InterPro" id="IPR011035">
    <property type="entry name" value="Ribosomal_bL25/Gln-tRNA_synth"/>
</dbReference>
<dbReference type="InterPro" id="IPR020057">
    <property type="entry name" value="Ribosomal_bL25_b-dom"/>
</dbReference>
<keyword evidence="9" id="KW-1185">Reference proteome</keyword>
<organism evidence="8 9">
    <name type="scientific">Venenivibrio stagnispumantis</name>
    <dbReference type="NCBI Taxonomy" id="407998"/>
    <lineage>
        <taxon>Bacteria</taxon>
        <taxon>Pseudomonadati</taxon>
        <taxon>Aquificota</taxon>
        <taxon>Aquificia</taxon>
        <taxon>Aquificales</taxon>
        <taxon>Hydrogenothermaceae</taxon>
        <taxon>Venenivibrio</taxon>
    </lineage>
</organism>
<reference evidence="8" key="1">
    <citation type="submission" date="2017-05" db="EMBL/GenBank/DDBJ databases">
        <authorList>
            <person name="Varghese N."/>
            <person name="Submissions S."/>
        </authorList>
    </citation>
    <scope>NUCLEOTIDE SEQUENCE</scope>
    <source>
        <strain evidence="8">DSM 18763</strain>
    </source>
</reference>
<dbReference type="EMBL" id="FXTX01000015">
    <property type="protein sequence ID" value="SMP16883.1"/>
    <property type="molecule type" value="Genomic_DNA"/>
</dbReference>
<dbReference type="RefSeq" id="WP_265134593.1">
    <property type="nucleotide sequence ID" value="NZ_FXTX01000015.1"/>
</dbReference>
<dbReference type="InterPro" id="IPR037121">
    <property type="entry name" value="Ribosomal_bL25_C"/>
</dbReference>
<dbReference type="Gene3D" id="2.40.240.10">
    <property type="entry name" value="Ribosomal Protein L25, Chain P"/>
    <property type="match status" value="1"/>
</dbReference>
<keyword evidence="2 5" id="KW-0694">RNA-binding</keyword>
<dbReference type="Pfam" id="PF14693">
    <property type="entry name" value="Ribosomal_TL5_C"/>
    <property type="match status" value="1"/>
</dbReference>
<dbReference type="GO" id="GO:0008097">
    <property type="term" value="F:5S rRNA binding"/>
    <property type="evidence" value="ECO:0007669"/>
    <property type="project" value="InterPro"/>
</dbReference>
<comment type="function">
    <text evidence="5">This is one of the proteins that binds to the 5S RNA in the ribosome where it forms part of the central protuberance.</text>
</comment>